<dbReference type="SMART" id="SM00575">
    <property type="entry name" value="ZnF_PMZ"/>
    <property type="match status" value="1"/>
</dbReference>
<keyword evidence="3" id="KW-0862">Zinc</keyword>
<feature type="domain" description="SWIM-type" evidence="6">
    <location>
        <begin position="526"/>
        <end position="558"/>
    </location>
</feature>
<organism evidence="7 8">
    <name type="scientific">Cuscuta campestris</name>
    <dbReference type="NCBI Taxonomy" id="132261"/>
    <lineage>
        <taxon>Eukaryota</taxon>
        <taxon>Viridiplantae</taxon>
        <taxon>Streptophyta</taxon>
        <taxon>Embryophyta</taxon>
        <taxon>Tracheophyta</taxon>
        <taxon>Spermatophyta</taxon>
        <taxon>Magnoliopsida</taxon>
        <taxon>eudicotyledons</taxon>
        <taxon>Gunneridae</taxon>
        <taxon>Pentapetalae</taxon>
        <taxon>asterids</taxon>
        <taxon>lamiids</taxon>
        <taxon>Solanales</taxon>
        <taxon>Convolvulaceae</taxon>
        <taxon>Cuscuteae</taxon>
        <taxon>Cuscuta</taxon>
        <taxon>Cuscuta subgen. Grammica</taxon>
        <taxon>Cuscuta sect. Cleistogrammica</taxon>
    </lineage>
</organism>
<dbReference type="PANTHER" id="PTHR31973">
    <property type="entry name" value="POLYPROTEIN, PUTATIVE-RELATED"/>
    <property type="match status" value="1"/>
</dbReference>
<dbReference type="PROSITE" id="PS50966">
    <property type="entry name" value="ZF_SWIM"/>
    <property type="match status" value="1"/>
</dbReference>
<evidence type="ECO:0000256" key="1">
    <source>
        <dbReference type="ARBA" id="ARBA00022723"/>
    </source>
</evidence>
<evidence type="ECO:0000256" key="2">
    <source>
        <dbReference type="ARBA" id="ARBA00022771"/>
    </source>
</evidence>
<keyword evidence="8" id="KW-1185">Reference proteome</keyword>
<dbReference type="Pfam" id="PF04434">
    <property type="entry name" value="SWIM"/>
    <property type="match status" value="1"/>
</dbReference>
<protein>
    <recommendedName>
        <fullName evidence="6">SWIM-type domain-containing protein</fullName>
    </recommendedName>
</protein>
<dbReference type="InterPro" id="IPR006564">
    <property type="entry name" value="Znf_PMZ"/>
</dbReference>
<keyword evidence="1" id="KW-0479">Metal-binding</keyword>
<dbReference type="GO" id="GO:0008270">
    <property type="term" value="F:zinc ion binding"/>
    <property type="evidence" value="ECO:0007669"/>
    <property type="project" value="UniProtKB-KW"/>
</dbReference>
<accession>A0A484KSC5</accession>
<keyword evidence="5" id="KW-0175">Coiled coil</keyword>
<dbReference type="PANTHER" id="PTHR31973:SF187">
    <property type="entry name" value="MUTATOR TRANSPOSASE MUDRA PROTEIN"/>
    <property type="match status" value="1"/>
</dbReference>
<keyword evidence="2 4" id="KW-0863">Zinc-finger</keyword>
<evidence type="ECO:0000256" key="3">
    <source>
        <dbReference type="ARBA" id="ARBA00022833"/>
    </source>
</evidence>
<evidence type="ECO:0000313" key="8">
    <source>
        <dbReference type="Proteomes" id="UP000595140"/>
    </source>
</evidence>
<dbReference type="AlphaFoldDB" id="A0A484KSC5"/>
<dbReference type="Pfam" id="PF03108">
    <property type="entry name" value="DBD_Tnp_Mut"/>
    <property type="match status" value="1"/>
</dbReference>
<name>A0A484KSC5_9ASTE</name>
<dbReference type="OrthoDB" id="1300208at2759"/>
<gene>
    <name evidence="7" type="ORF">CCAM_LOCUS6708</name>
</gene>
<evidence type="ECO:0000256" key="4">
    <source>
        <dbReference type="PROSITE-ProRule" id="PRU00325"/>
    </source>
</evidence>
<reference evidence="7 8" key="1">
    <citation type="submission" date="2018-04" db="EMBL/GenBank/DDBJ databases">
        <authorList>
            <person name="Vogel A."/>
        </authorList>
    </citation>
    <scope>NUCLEOTIDE SEQUENCE [LARGE SCALE GENOMIC DNA]</scope>
</reference>
<evidence type="ECO:0000313" key="7">
    <source>
        <dbReference type="EMBL" id="VFQ64932.1"/>
    </source>
</evidence>
<sequence>MVRDVSVSVSVQIVDRFQAAVDRFQERVDRYCNRGIGVSGLRTVDLGGGTVDLCGRTVDRLSERSTIPANQPTLLHLQPRMGTDPVILYVVYGGKWTTDHKGKYVYSGFGKNITSLFWDVANLDFDAFLKAIIQKLGCDMKNQRPKIAFQIQRLEKNIPPFSIDSSEILHVFLLELKQNFTALHVEMVPVEREEKEQEEQIHEVQEELLGLQSAIDPFVLLIDCFQDDFFNCTIVADQESGRDQEDIVFQKNAGRCDQNPQFVESNATPVKSPATAQVDEDDYIGGDNDELNEDECFIRRDDPSFDTSFGNEVDATLDGCFEDGSDLAIGLEFADKRELKKKMVDVSIQGHFETKTVKSDKKRYHITCNLRKRYPKMCKKGLDKLFENLANAYTKRSFKRLYGDLKARYPAAGNYIDNIPKKRWARAYFEINRYQIMTTNGAKSINSVLREDRELPIVALLKAVQNMTSRWRGKRQQELRSLDASNPPVTPAVEAEMRKRFNTALRWECHQLNQYEFEVKGVHSDHVVNLSNKTCTCQVFDKDKIPCVHALACSKRTCIDCYSLCSKLYTKEYMYIAYAEAIYPVPHEEDWDADGMELIEVKPPEE</sequence>
<dbReference type="EMBL" id="OOIL02000448">
    <property type="protein sequence ID" value="VFQ64932.1"/>
    <property type="molecule type" value="Genomic_DNA"/>
</dbReference>
<proteinExistence type="predicted"/>
<dbReference type="InterPro" id="IPR004332">
    <property type="entry name" value="Transposase_MuDR"/>
</dbReference>
<dbReference type="InterPro" id="IPR007527">
    <property type="entry name" value="Znf_SWIM"/>
</dbReference>
<evidence type="ECO:0000256" key="5">
    <source>
        <dbReference type="SAM" id="Coils"/>
    </source>
</evidence>
<dbReference type="Proteomes" id="UP000595140">
    <property type="component" value="Unassembled WGS sequence"/>
</dbReference>
<feature type="coiled-coil region" evidence="5">
    <location>
        <begin position="187"/>
        <end position="214"/>
    </location>
</feature>
<evidence type="ECO:0000259" key="6">
    <source>
        <dbReference type="PROSITE" id="PS50966"/>
    </source>
</evidence>